<name>A0A081BKM4_9LACO</name>
<dbReference type="AlphaFoldDB" id="A0A081BKM4"/>
<reference evidence="2" key="1">
    <citation type="journal article" date="2014" name="Genome Announc.">
        <title>Draft Genome Sequence of Lactobacillus oryzae Strain SG293T.</title>
        <authorList>
            <person name="Tanizawa Y."/>
            <person name="Fujisawa T."/>
            <person name="Mochizuki T."/>
            <person name="Kaminuma E."/>
            <person name="Nakamura Y."/>
            <person name="Tohno M."/>
        </authorList>
    </citation>
    <scope>NUCLEOTIDE SEQUENCE [LARGE SCALE GENOMIC DNA]</scope>
    <source>
        <strain evidence="2">SG293</strain>
    </source>
</reference>
<gene>
    <name evidence="2" type="ORF">LOSG293_400080</name>
</gene>
<dbReference type="STRING" id="1291743.LOSG293_400080"/>
<dbReference type="InterPro" id="IPR009061">
    <property type="entry name" value="DNA-bd_dom_put_sf"/>
</dbReference>
<dbReference type="SUPFAM" id="SSF46955">
    <property type="entry name" value="Putative DNA-binding domain"/>
    <property type="match status" value="1"/>
</dbReference>
<dbReference type="InterPro" id="IPR000551">
    <property type="entry name" value="MerR-type_HTH_dom"/>
</dbReference>
<feature type="domain" description="HTH merR-type" evidence="1">
    <location>
        <begin position="4"/>
        <end position="70"/>
    </location>
</feature>
<sequence>MMEMTLTDFAKSTGVTEDRIREYVHAGLLPSHQDQPESAWQFGDSDQYWLDMIACFHDNGTSLDDLKALMLPCQTAKNEASQSLMGLFS</sequence>
<accession>A0A081BKM4</accession>
<keyword evidence="3" id="KW-1185">Reference proteome</keyword>
<dbReference type="Gene3D" id="1.10.1660.10">
    <property type="match status" value="1"/>
</dbReference>
<protein>
    <submittedName>
        <fullName evidence="2">Transcriptional regulator</fullName>
    </submittedName>
</protein>
<dbReference type="Pfam" id="PF13411">
    <property type="entry name" value="MerR_1"/>
    <property type="match status" value="1"/>
</dbReference>
<dbReference type="eggNOG" id="COG0789">
    <property type="taxonomic scope" value="Bacteria"/>
</dbReference>
<proteinExistence type="predicted"/>
<evidence type="ECO:0000313" key="2">
    <source>
        <dbReference type="EMBL" id="GAK48592.1"/>
    </source>
</evidence>
<dbReference type="Proteomes" id="UP000028700">
    <property type="component" value="Unassembled WGS sequence"/>
</dbReference>
<dbReference type="GO" id="GO:0006355">
    <property type="term" value="P:regulation of DNA-templated transcription"/>
    <property type="evidence" value="ECO:0007669"/>
    <property type="project" value="InterPro"/>
</dbReference>
<dbReference type="EMBL" id="BBJM01000040">
    <property type="protein sequence ID" value="GAK48592.1"/>
    <property type="molecule type" value="Genomic_DNA"/>
</dbReference>
<comment type="caution">
    <text evidence="2">The sequence shown here is derived from an EMBL/GenBank/DDBJ whole genome shotgun (WGS) entry which is preliminary data.</text>
</comment>
<organism evidence="2 3">
    <name type="scientific">Secundilactobacillus oryzae JCM 18671</name>
    <dbReference type="NCBI Taxonomy" id="1291743"/>
    <lineage>
        <taxon>Bacteria</taxon>
        <taxon>Bacillati</taxon>
        <taxon>Bacillota</taxon>
        <taxon>Bacilli</taxon>
        <taxon>Lactobacillales</taxon>
        <taxon>Lactobacillaceae</taxon>
        <taxon>Secundilactobacillus</taxon>
    </lineage>
</organism>
<evidence type="ECO:0000259" key="1">
    <source>
        <dbReference type="Pfam" id="PF13411"/>
    </source>
</evidence>
<evidence type="ECO:0000313" key="3">
    <source>
        <dbReference type="Proteomes" id="UP000028700"/>
    </source>
</evidence>
<dbReference type="GO" id="GO:0003677">
    <property type="term" value="F:DNA binding"/>
    <property type="evidence" value="ECO:0007669"/>
    <property type="project" value="InterPro"/>
</dbReference>